<dbReference type="AlphaFoldDB" id="A0AAN8FHW9"/>
<organism evidence="2 3">
    <name type="scientific">Trichostrongylus colubriformis</name>
    <name type="common">Black scour worm</name>
    <dbReference type="NCBI Taxonomy" id="6319"/>
    <lineage>
        <taxon>Eukaryota</taxon>
        <taxon>Metazoa</taxon>
        <taxon>Ecdysozoa</taxon>
        <taxon>Nematoda</taxon>
        <taxon>Chromadorea</taxon>
        <taxon>Rhabditida</taxon>
        <taxon>Rhabditina</taxon>
        <taxon>Rhabditomorpha</taxon>
        <taxon>Strongyloidea</taxon>
        <taxon>Trichostrongylidae</taxon>
        <taxon>Trichostrongylus</taxon>
    </lineage>
</organism>
<keyword evidence="3" id="KW-1185">Reference proteome</keyword>
<name>A0AAN8FHW9_TRICO</name>
<protein>
    <recommendedName>
        <fullName evidence="4">RanBP2-type domain-containing protein</fullName>
    </recommendedName>
</protein>
<feature type="compositionally biased region" description="Basic and acidic residues" evidence="1">
    <location>
        <begin position="55"/>
        <end position="66"/>
    </location>
</feature>
<feature type="region of interest" description="Disordered" evidence="1">
    <location>
        <begin position="42"/>
        <end position="70"/>
    </location>
</feature>
<dbReference type="EMBL" id="WIXE01014330">
    <property type="protein sequence ID" value="KAK5974382.1"/>
    <property type="molecule type" value="Genomic_DNA"/>
</dbReference>
<comment type="caution">
    <text evidence="2">The sequence shown here is derived from an EMBL/GenBank/DDBJ whole genome shotgun (WGS) entry which is preliminary data.</text>
</comment>
<dbReference type="Proteomes" id="UP001331761">
    <property type="component" value="Unassembled WGS sequence"/>
</dbReference>
<accession>A0AAN8FHW9</accession>
<reference evidence="2 3" key="1">
    <citation type="submission" date="2019-10" db="EMBL/GenBank/DDBJ databases">
        <title>Assembly and Annotation for the nematode Trichostrongylus colubriformis.</title>
        <authorList>
            <person name="Martin J."/>
        </authorList>
    </citation>
    <scope>NUCLEOTIDE SEQUENCE [LARGE SCALE GENOMIC DNA]</scope>
    <source>
        <strain evidence="2">G859</strain>
        <tissue evidence="2">Whole worm</tissue>
    </source>
</reference>
<proteinExistence type="predicted"/>
<evidence type="ECO:0000256" key="1">
    <source>
        <dbReference type="SAM" id="MobiDB-lite"/>
    </source>
</evidence>
<gene>
    <name evidence="2" type="ORF">GCK32_014908</name>
</gene>
<evidence type="ECO:0008006" key="4">
    <source>
        <dbReference type="Google" id="ProtNLM"/>
    </source>
</evidence>
<evidence type="ECO:0000313" key="2">
    <source>
        <dbReference type="EMBL" id="KAK5974382.1"/>
    </source>
</evidence>
<evidence type="ECO:0000313" key="3">
    <source>
        <dbReference type="Proteomes" id="UP001331761"/>
    </source>
</evidence>
<sequence length="280" mass="31358">MTKEFLTCLDVRTMDSDKCMPPLESDRSLTSEPYFQFATLAGTSRHMSHSPSTDDSSHSPYEDMDRRKHSAPATIAAPLPSLFINTYGNEVAGSGYGWLTAPDTPEPYHGVESVIRAQQIGLGLVKERIQSTKQQIEICRRDQQMIADFVADAFVDELNACRNKSNYYDLVEDVERLEREVDELRKLSPRSVPPPRPAPPHQNVTWHCIRCLEGNNMSSYRCQCSFPRIAIDPREAVRCNCIHCSKVTANRVIASPTPGDGDWLLVNKLNINGSAAPQFS</sequence>